<keyword evidence="2" id="KW-0812">Transmembrane</keyword>
<dbReference type="AlphaFoldDB" id="A0A1R3RVB5"/>
<sequence>MDDAMPGRDEQSIMESPLPPLLKVRMSFFHRLKCFIGLWLFKCLASVYFFYRRLVRRPSSRTRPTLVKRYPCRAMLQTHIFYPPGYTPGERRPLYINLHGGGFAVADAQVDDPFCAAWAERTGMLVVSLDYRKVPRYPFPVAVSDVAAQIQAVLDDPALPIDEARVSIGGFSAGGNLALAASQLPPLHGRVQAAVVYYPIVDFGHPPPVKMASRPYTDGPRDNIGDSGMGWALDWGIVRVGQNRRDPVLSPCYARAEDLPPRIYMIAAQWDMLRLEAQQMIHRLAGLEDKADQEAPFDTGPYKWTLARGCTHGFTHGHGGDAAEKASRREFCGDLYRQAHEWLQRGGLA</sequence>
<feature type="transmembrane region" description="Helical" evidence="2">
    <location>
        <begin position="28"/>
        <end position="51"/>
    </location>
</feature>
<evidence type="ECO:0000256" key="1">
    <source>
        <dbReference type="ARBA" id="ARBA00022801"/>
    </source>
</evidence>
<dbReference type="OMA" id="CTHGFTH"/>
<dbReference type="PANTHER" id="PTHR48081">
    <property type="entry name" value="AB HYDROLASE SUPERFAMILY PROTEIN C4A8.06C"/>
    <property type="match status" value="1"/>
</dbReference>
<evidence type="ECO:0000256" key="2">
    <source>
        <dbReference type="SAM" id="Phobius"/>
    </source>
</evidence>
<keyword evidence="2" id="KW-1133">Transmembrane helix</keyword>
<dbReference type="InterPro" id="IPR050300">
    <property type="entry name" value="GDXG_lipolytic_enzyme"/>
</dbReference>
<evidence type="ECO:0000313" key="5">
    <source>
        <dbReference type="Proteomes" id="UP000188318"/>
    </source>
</evidence>
<dbReference type="Gene3D" id="3.40.50.1820">
    <property type="entry name" value="alpha/beta hydrolase"/>
    <property type="match status" value="1"/>
</dbReference>
<dbReference type="EMBL" id="KV907496">
    <property type="protein sequence ID" value="OOF98446.1"/>
    <property type="molecule type" value="Genomic_DNA"/>
</dbReference>
<dbReference type="SUPFAM" id="SSF53474">
    <property type="entry name" value="alpha/beta-Hydrolases"/>
    <property type="match status" value="1"/>
</dbReference>
<organism evidence="4 5">
    <name type="scientific">Aspergillus carbonarius (strain ITEM 5010)</name>
    <dbReference type="NCBI Taxonomy" id="602072"/>
    <lineage>
        <taxon>Eukaryota</taxon>
        <taxon>Fungi</taxon>
        <taxon>Dikarya</taxon>
        <taxon>Ascomycota</taxon>
        <taxon>Pezizomycotina</taxon>
        <taxon>Eurotiomycetes</taxon>
        <taxon>Eurotiomycetidae</taxon>
        <taxon>Eurotiales</taxon>
        <taxon>Aspergillaceae</taxon>
        <taxon>Aspergillus</taxon>
        <taxon>Aspergillus subgen. Circumdati</taxon>
    </lineage>
</organism>
<keyword evidence="2" id="KW-0472">Membrane</keyword>
<dbReference type="STRING" id="602072.A0A1R3RVB5"/>
<dbReference type="OrthoDB" id="408631at2759"/>
<evidence type="ECO:0000259" key="3">
    <source>
        <dbReference type="Pfam" id="PF07859"/>
    </source>
</evidence>
<dbReference type="InterPro" id="IPR029058">
    <property type="entry name" value="AB_hydrolase_fold"/>
</dbReference>
<dbReference type="Pfam" id="PF07859">
    <property type="entry name" value="Abhydrolase_3"/>
    <property type="match status" value="1"/>
</dbReference>
<dbReference type="VEuPathDB" id="FungiDB:ASPCADRAFT_205668"/>
<keyword evidence="5" id="KW-1185">Reference proteome</keyword>
<dbReference type="InterPro" id="IPR013094">
    <property type="entry name" value="AB_hydrolase_3"/>
</dbReference>
<proteinExistence type="predicted"/>
<protein>
    <recommendedName>
        <fullName evidence="3">Alpha/beta hydrolase fold-3 domain-containing protein</fullName>
    </recommendedName>
</protein>
<feature type="domain" description="Alpha/beta hydrolase fold-3" evidence="3">
    <location>
        <begin position="96"/>
        <end position="287"/>
    </location>
</feature>
<keyword evidence="1" id="KW-0378">Hydrolase</keyword>
<dbReference type="Proteomes" id="UP000188318">
    <property type="component" value="Unassembled WGS sequence"/>
</dbReference>
<reference evidence="5" key="1">
    <citation type="journal article" date="2017" name="Genome Biol.">
        <title>Comparative genomics reveals high biological diversity and specific adaptations in the industrially and medically important fungal genus Aspergillus.</title>
        <authorList>
            <person name="de Vries R.P."/>
            <person name="Riley R."/>
            <person name="Wiebenga A."/>
            <person name="Aguilar-Osorio G."/>
            <person name="Amillis S."/>
            <person name="Uchima C.A."/>
            <person name="Anderluh G."/>
            <person name="Asadollahi M."/>
            <person name="Askin M."/>
            <person name="Barry K."/>
            <person name="Battaglia E."/>
            <person name="Bayram O."/>
            <person name="Benocci T."/>
            <person name="Braus-Stromeyer S.A."/>
            <person name="Caldana C."/>
            <person name="Canovas D."/>
            <person name="Cerqueira G.C."/>
            <person name="Chen F."/>
            <person name="Chen W."/>
            <person name="Choi C."/>
            <person name="Clum A."/>
            <person name="Dos Santos R.A."/>
            <person name="Damasio A.R."/>
            <person name="Diallinas G."/>
            <person name="Emri T."/>
            <person name="Fekete E."/>
            <person name="Flipphi M."/>
            <person name="Freyberg S."/>
            <person name="Gallo A."/>
            <person name="Gournas C."/>
            <person name="Habgood R."/>
            <person name="Hainaut M."/>
            <person name="Harispe M.L."/>
            <person name="Henrissat B."/>
            <person name="Hilden K.S."/>
            <person name="Hope R."/>
            <person name="Hossain A."/>
            <person name="Karabika E."/>
            <person name="Karaffa L."/>
            <person name="Karanyi Z."/>
            <person name="Krasevec N."/>
            <person name="Kuo A."/>
            <person name="Kusch H."/>
            <person name="LaButti K."/>
            <person name="Lagendijk E.L."/>
            <person name="Lapidus A."/>
            <person name="Levasseur A."/>
            <person name="Lindquist E."/>
            <person name="Lipzen A."/>
            <person name="Logrieco A.F."/>
            <person name="MacCabe A."/>
            <person name="Maekelae M.R."/>
            <person name="Malavazi I."/>
            <person name="Melin P."/>
            <person name="Meyer V."/>
            <person name="Mielnichuk N."/>
            <person name="Miskei M."/>
            <person name="Molnar A.P."/>
            <person name="Mule G."/>
            <person name="Ngan C.Y."/>
            <person name="Orejas M."/>
            <person name="Orosz E."/>
            <person name="Ouedraogo J.P."/>
            <person name="Overkamp K.M."/>
            <person name="Park H.-S."/>
            <person name="Perrone G."/>
            <person name="Piumi F."/>
            <person name="Punt P.J."/>
            <person name="Ram A.F."/>
            <person name="Ramon A."/>
            <person name="Rauscher S."/>
            <person name="Record E."/>
            <person name="Riano-Pachon D.M."/>
            <person name="Robert V."/>
            <person name="Roehrig J."/>
            <person name="Ruller R."/>
            <person name="Salamov A."/>
            <person name="Salih N.S."/>
            <person name="Samson R.A."/>
            <person name="Sandor E."/>
            <person name="Sanguinetti M."/>
            <person name="Schuetze T."/>
            <person name="Sepcic K."/>
            <person name="Shelest E."/>
            <person name="Sherlock G."/>
            <person name="Sophianopoulou V."/>
            <person name="Squina F.M."/>
            <person name="Sun H."/>
            <person name="Susca A."/>
            <person name="Todd R.B."/>
            <person name="Tsang A."/>
            <person name="Unkles S.E."/>
            <person name="van de Wiele N."/>
            <person name="van Rossen-Uffink D."/>
            <person name="Oliveira J.V."/>
            <person name="Vesth T.C."/>
            <person name="Visser J."/>
            <person name="Yu J.-H."/>
            <person name="Zhou M."/>
            <person name="Andersen M.R."/>
            <person name="Archer D.B."/>
            <person name="Baker S.E."/>
            <person name="Benoit I."/>
            <person name="Brakhage A.A."/>
            <person name="Braus G.H."/>
            <person name="Fischer R."/>
            <person name="Frisvad J.C."/>
            <person name="Goldman G.H."/>
            <person name="Houbraken J."/>
            <person name="Oakley B."/>
            <person name="Pocsi I."/>
            <person name="Scazzocchio C."/>
            <person name="Seiboth B."/>
            <person name="vanKuyk P.A."/>
            <person name="Wortman J."/>
            <person name="Dyer P.S."/>
            <person name="Grigoriev I.V."/>
        </authorList>
    </citation>
    <scope>NUCLEOTIDE SEQUENCE [LARGE SCALE GENOMIC DNA]</scope>
    <source>
        <strain evidence="5">ITEM 5010</strain>
    </source>
</reference>
<accession>A0A1R3RVB5</accession>
<dbReference type="PANTHER" id="PTHR48081:SF8">
    <property type="entry name" value="ALPHA_BETA HYDROLASE FOLD-3 DOMAIN-CONTAINING PROTEIN-RELATED"/>
    <property type="match status" value="1"/>
</dbReference>
<name>A0A1R3RVB5_ASPC5</name>
<evidence type="ECO:0000313" key="4">
    <source>
        <dbReference type="EMBL" id="OOF98446.1"/>
    </source>
</evidence>
<dbReference type="GO" id="GO:0016787">
    <property type="term" value="F:hydrolase activity"/>
    <property type="evidence" value="ECO:0007669"/>
    <property type="project" value="UniProtKB-KW"/>
</dbReference>
<gene>
    <name evidence="4" type="ORF">ASPCADRAFT_205668</name>
</gene>